<dbReference type="InterPro" id="IPR051825">
    <property type="entry name" value="SRCIN1"/>
</dbReference>
<dbReference type="GO" id="GO:0030010">
    <property type="term" value="P:establishment of cell polarity"/>
    <property type="evidence" value="ECO:0007669"/>
    <property type="project" value="TreeGrafter"/>
</dbReference>
<sequence length="118" mass="13670">MGKRALFLTALGDKHSNGDPSNANRFYLGDNNNIVIYLQIHDRIKKTKIQQNDHQQQPMTMDMLRQLFLDKFDDSMIPDTRIIHIRDPTSGIFYELEDIQDVVPHCLLLLQSSKGMQV</sequence>
<keyword evidence="4" id="KW-1185">Reference proteome</keyword>
<feature type="non-terminal residue" evidence="3">
    <location>
        <position position="118"/>
    </location>
</feature>
<dbReference type="GO" id="GO:0005737">
    <property type="term" value="C:cytoplasm"/>
    <property type="evidence" value="ECO:0007669"/>
    <property type="project" value="TreeGrafter"/>
</dbReference>
<protein>
    <recommendedName>
        <fullName evidence="2">Actin interacting protein 3-like C-terminal domain-containing protein</fullName>
    </recommendedName>
</protein>
<evidence type="ECO:0000256" key="1">
    <source>
        <dbReference type="ARBA" id="ARBA00023054"/>
    </source>
</evidence>
<organism evidence="3 4">
    <name type="scientific">Lichtheimia ornata</name>
    <dbReference type="NCBI Taxonomy" id="688661"/>
    <lineage>
        <taxon>Eukaryota</taxon>
        <taxon>Fungi</taxon>
        <taxon>Fungi incertae sedis</taxon>
        <taxon>Mucoromycota</taxon>
        <taxon>Mucoromycotina</taxon>
        <taxon>Mucoromycetes</taxon>
        <taxon>Mucorales</taxon>
        <taxon>Lichtheimiaceae</taxon>
        <taxon>Lichtheimia</taxon>
    </lineage>
</organism>
<evidence type="ECO:0000313" key="4">
    <source>
        <dbReference type="Proteomes" id="UP001234581"/>
    </source>
</evidence>
<feature type="domain" description="Actin interacting protein 3-like C-terminal" evidence="2">
    <location>
        <begin position="37"/>
        <end position="114"/>
    </location>
</feature>
<evidence type="ECO:0000313" key="3">
    <source>
        <dbReference type="EMBL" id="KAJ8663371.1"/>
    </source>
</evidence>
<gene>
    <name evidence="3" type="ORF">O0I10_000610</name>
</gene>
<dbReference type="GeneID" id="83208032"/>
<dbReference type="AlphaFoldDB" id="A0AAD7Y3Z4"/>
<comment type="caution">
    <text evidence="3">The sequence shown here is derived from an EMBL/GenBank/DDBJ whole genome shotgun (WGS) entry which is preliminary data.</text>
</comment>
<dbReference type="PANTHER" id="PTHR22741:SF10">
    <property type="entry name" value="COILED-COIL DOMAIN-CONTAINING PROTEIN CG32809"/>
    <property type="match status" value="1"/>
</dbReference>
<dbReference type="GO" id="GO:0051286">
    <property type="term" value="C:cell tip"/>
    <property type="evidence" value="ECO:0007669"/>
    <property type="project" value="TreeGrafter"/>
</dbReference>
<reference evidence="3 4" key="1">
    <citation type="submission" date="2023-03" db="EMBL/GenBank/DDBJ databases">
        <title>Genome sequence of Lichtheimia ornata CBS 291.66.</title>
        <authorList>
            <person name="Mohabir J.T."/>
            <person name="Shea T.P."/>
            <person name="Kurbessoian T."/>
            <person name="Berby B."/>
            <person name="Fontaine J."/>
            <person name="Livny J."/>
            <person name="Gnirke A."/>
            <person name="Stajich J.E."/>
            <person name="Cuomo C.A."/>
        </authorList>
    </citation>
    <scope>NUCLEOTIDE SEQUENCE [LARGE SCALE GENOMIC DNA]</scope>
    <source>
        <strain evidence="3">CBS 291.66</strain>
    </source>
</reference>
<proteinExistence type="predicted"/>
<dbReference type="PANTHER" id="PTHR22741">
    <property type="entry name" value="P140CAP/SNIP-RELATED"/>
    <property type="match status" value="1"/>
</dbReference>
<dbReference type="Pfam" id="PF03915">
    <property type="entry name" value="AIP3"/>
    <property type="match status" value="1"/>
</dbReference>
<dbReference type="InterPro" id="IPR022782">
    <property type="entry name" value="AIP3-like_C"/>
</dbReference>
<evidence type="ECO:0000259" key="2">
    <source>
        <dbReference type="Pfam" id="PF03915"/>
    </source>
</evidence>
<keyword evidence="1" id="KW-0175">Coiled coil</keyword>
<dbReference type="EMBL" id="JARTCD010000002">
    <property type="protein sequence ID" value="KAJ8663371.1"/>
    <property type="molecule type" value="Genomic_DNA"/>
</dbReference>
<dbReference type="RefSeq" id="XP_058348283.1">
    <property type="nucleotide sequence ID" value="XM_058480719.1"/>
</dbReference>
<name>A0AAD7Y3Z4_9FUNG</name>
<accession>A0AAD7Y3Z4</accession>
<dbReference type="Proteomes" id="UP001234581">
    <property type="component" value="Unassembled WGS sequence"/>
</dbReference>